<dbReference type="EMBL" id="MOOB01000209">
    <property type="protein sequence ID" value="OQE65445.1"/>
    <property type="molecule type" value="Genomic_DNA"/>
</dbReference>
<gene>
    <name evidence="2" type="ORF">PENNAL_c0209G05990</name>
</gene>
<dbReference type="Proteomes" id="UP000191691">
    <property type="component" value="Unassembled WGS sequence"/>
</dbReference>
<evidence type="ECO:0000313" key="2">
    <source>
        <dbReference type="EMBL" id="OQE65445.1"/>
    </source>
</evidence>
<dbReference type="AlphaFoldDB" id="A0A1V6WRH7"/>
<keyword evidence="3" id="KW-1185">Reference proteome</keyword>
<reference evidence="3" key="1">
    <citation type="journal article" date="2017" name="Nat. Microbiol.">
        <title>Global analysis of biosynthetic gene clusters reveals vast potential of secondary metabolite production in Penicillium species.</title>
        <authorList>
            <person name="Nielsen J.C."/>
            <person name="Grijseels S."/>
            <person name="Prigent S."/>
            <person name="Ji B."/>
            <person name="Dainat J."/>
            <person name="Nielsen K.F."/>
            <person name="Frisvad J.C."/>
            <person name="Workman M."/>
            <person name="Nielsen J."/>
        </authorList>
    </citation>
    <scope>NUCLEOTIDE SEQUENCE [LARGE SCALE GENOMIC DNA]</scope>
    <source>
        <strain evidence="3">IBT 13039</strain>
    </source>
</reference>
<proteinExistence type="predicted"/>
<name>A0A1V6WRH7_PENNA</name>
<dbReference type="STRING" id="60175.A0A1V6WRH7"/>
<organism evidence="2 3">
    <name type="scientific">Penicillium nalgiovense</name>
    <dbReference type="NCBI Taxonomy" id="60175"/>
    <lineage>
        <taxon>Eukaryota</taxon>
        <taxon>Fungi</taxon>
        <taxon>Dikarya</taxon>
        <taxon>Ascomycota</taxon>
        <taxon>Pezizomycotina</taxon>
        <taxon>Eurotiomycetes</taxon>
        <taxon>Eurotiomycetidae</taxon>
        <taxon>Eurotiales</taxon>
        <taxon>Aspergillaceae</taxon>
        <taxon>Penicillium</taxon>
    </lineage>
</organism>
<evidence type="ECO:0000259" key="1">
    <source>
        <dbReference type="Pfam" id="PF20209"/>
    </source>
</evidence>
<dbReference type="InterPro" id="IPR046700">
    <property type="entry name" value="DUF6570"/>
</dbReference>
<sequence>MPQSLASIAEATSFTGEVSLTVPIAILEGRQSCFLLLTSVPYTPHRLIQPSLARVGSSRKESCLVKQALGFLCHEYDSRAHASLSFPDPVTDPQIRLSVARFETELAIAAMDTTCSSCGRLVYTTETRRVFAAVGGLMGAGTYAALLRGSVPKFAMRNKINVTLCQHYPDVLKDLTLTEEYLIAKSHPVGVILKLRPGGRSSPANYHALRGHFIIIPQDPKPLPQILPSPELHFTELVKVFWMGRQPQKDADLRPFLIVRKENS</sequence>
<protein>
    <recommendedName>
        <fullName evidence="1">DUF6570 domain-containing protein</fullName>
    </recommendedName>
</protein>
<feature type="domain" description="DUF6570" evidence="1">
    <location>
        <begin position="148"/>
        <end position="262"/>
    </location>
</feature>
<dbReference type="Pfam" id="PF20209">
    <property type="entry name" value="DUF6570"/>
    <property type="match status" value="1"/>
</dbReference>
<evidence type="ECO:0000313" key="3">
    <source>
        <dbReference type="Proteomes" id="UP000191691"/>
    </source>
</evidence>
<accession>A0A1V6WRH7</accession>
<comment type="caution">
    <text evidence="2">The sequence shown here is derived from an EMBL/GenBank/DDBJ whole genome shotgun (WGS) entry which is preliminary data.</text>
</comment>